<organism evidence="3">
    <name type="scientific">freshwater metagenome</name>
    <dbReference type="NCBI Taxonomy" id="449393"/>
    <lineage>
        <taxon>unclassified sequences</taxon>
        <taxon>metagenomes</taxon>
        <taxon>ecological metagenomes</taxon>
    </lineage>
</organism>
<feature type="transmembrane region" description="Helical" evidence="2">
    <location>
        <begin position="106"/>
        <end position="130"/>
    </location>
</feature>
<feature type="transmembrane region" description="Helical" evidence="2">
    <location>
        <begin position="32"/>
        <end position="54"/>
    </location>
</feature>
<dbReference type="InterPro" id="IPR046231">
    <property type="entry name" value="DUF6264"/>
</dbReference>
<feature type="region of interest" description="Disordered" evidence="1">
    <location>
        <begin position="1"/>
        <end position="22"/>
    </location>
</feature>
<name>A0A6J7IYY1_9ZZZZ</name>
<dbReference type="Pfam" id="PF19779">
    <property type="entry name" value="DUF6264"/>
    <property type="match status" value="1"/>
</dbReference>
<dbReference type="AlphaFoldDB" id="A0A6J7IYY1"/>
<keyword evidence="2" id="KW-0472">Membrane</keyword>
<sequence length="131" mass="13444">MTGAGPDAVPDSSTRPATYADEGPAVTPVDRVVTVLLLVGLAVLVPIAGFMGLLTSMASDGCMANACNADLMSVGIFTSALSPAVVFLVALAWVVKRWRRGHSTWWIPLVAVVAGAVVWFGGALITFSAVG</sequence>
<feature type="transmembrane region" description="Helical" evidence="2">
    <location>
        <begin position="74"/>
        <end position="94"/>
    </location>
</feature>
<proteinExistence type="predicted"/>
<evidence type="ECO:0000313" key="3">
    <source>
        <dbReference type="EMBL" id="CAB4935534.1"/>
    </source>
</evidence>
<protein>
    <submittedName>
        <fullName evidence="3">Unannotated protein</fullName>
    </submittedName>
</protein>
<reference evidence="3" key="1">
    <citation type="submission" date="2020-05" db="EMBL/GenBank/DDBJ databases">
        <authorList>
            <person name="Chiriac C."/>
            <person name="Salcher M."/>
            <person name="Ghai R."/>
            <person name="Kavagutti S V."/>
        </authorList>
    </citation>
    <scope>NUCLEOTIDE SEQUENCE</scope>
</reference>
<keyword evidence="2" id="KW-0812">Transmembrane</keyword>
<evidence type="ECO:0000256" key="2">
    <source>
        <dbReference type="SAM" id="Phobius"/>
    </source>
</evidence>
<gene>
    <name evidence="3" type="ORF">UFOPK3662_01508</name>
</gene>
<accession>A0A6J7IYY1</accession>
<dbReference type="EMBL" id="CAFBMW010000010">
    <property type="protein sequence ID" value="CAB4935534.1"/>
    <property type="molecule type" value="Genomic_DNA"/>
</dbReference>
<evidence type="ECO:0000256" key="1">
    <source>
        <dbReference type="SAM" id="MobiDB-lite"/>
    </source>
</evidence>
<keyword evidence="2" id="KW-1133">Transmembrane helix</keyword>